<evidence type="ECO:0008006" key="6">
    <source>
        <dbReference type="Google" id="ProtNLM"/>
    </source>
</evidence>
<dbReference type="PROSITE" id="PS50082">
    <property type="entry name" value="WD_REPEATS_2"/>
    <property type="match status" value="2"/>
</dbReference>
<feature type="region of interest" description="Disordered" evidence="4">
    <location>
        <begin position="12"/>
        <end position="33"/>
    </location>
</feature>
<evidence type="ECO:0000256" key="2">
    <source>
        <dbReference type="ARBA" id="ARBA00022737"/>
    </source>
</evidence>
<proteinExistence type="predicted"/>
<dbReference type="SUPFAM" id="SSF50978">
    <property type="entry name" value="WD40 repeat-like"/>
    <property type="match status" value="1"/>
</dbReference>
<dbReference type="AlphaFoldDB" id="A0A7R9HTQ7"/>
<dbReference type="InterPro" id="IPR019775">
    <property type="entry name" value="WD40_repeat_CS"/>
</dbReference>
<dbReference type="EMBL" id="OB797875">
    <property type="protein sequence ID" value="CAD7434608.1"/>
    <property type="molecule type" value="Genomic_DNA"/>
</dbReference>
<dbReference type="PANTHER" id="PTHR10971">
    <property type="entry name" value="MRNA EXPORT FACTOR AND BUB3"/>
    <property type="match status" value="1"/>
</dbReference>
<organism evidence="5">
    <name type="scientific">Timema monikensis</name>
    <dbReference type="NCBI Taxonomy" id="170555"/>
    <lineage>
        <taxon>Eukaryota</taxon>
        <taxon>Metazoa</taxon>
        <taxon>Ecdysozoa</taxon>
        <taxon>Arthropoda</taxon>
        <taxon>Hexapoda</taxon>
        <taxon>Insecta</taxon>
        <taxon>Pterygota</taxon>
        <taxon>Neoptera</taxon>
        <taxon>Polyneoptera</taxon>
        <taxon>Phasmatodea</taxon>
        <taxon>Timematodea</taxon>
        <taxon>Timematoidea</taxon>
        <taxon>Timematidae</taxon>
        <taxon>Timema</taxon>
    </lineage>
</organism>
<dbReference type="Gene3D" id="2.130.10.10">
    <property type="entry name" value="YVTN repeat-like/Quinoprotein amine dehydrogenase"/>
    <property type="match status" value="1"/>
</dbReference>
<dbReference type="InterPro" id="IPR015943">
    <property type="entry name" value="WD40/YVTN_repeat-like_dom_sf"/>
</dbReference>
<dbReference type="SMART" id="SM00320">
    <property type="entry name" value="WD40"/>
    <property type="match status" value="4"/>
</dbReference>
<keyword evidence="1 3" id="KW-0853">WD repeat</keyword>
<reference evidence="5" key="1">
    <citation type="submission" date="2020-11" db="EMBL/GenBank/DDBJ databases">
        <authorList>
            <person name="Tran Van P."/>
        </authorList>
    </citation>
    <scope>NUCLEOTIDE SEQUENCE</scope>
</reference>
<protein>
    <recommendedName>
        <fullName evidence="6">Mitotic checkpoint protein and poly(A)+ RNA export protein</fullName>
    </recommendedName>
</protein>
<sequence length="471" mass="52611">MLDHEERVMFGQSGLGSTTSFGAATTTPPTANPMKDFEVTSPPDDSISSLAFSPATIPQNFLIAGSWDNNVRCWEVEQTGKTIPKSMQTMQGPVLDVCWSDVSAQLLHTTLVRQTSRLTSNQSIIPCYQDGTKVFMASCDKMVKCWDLGSNQTLQVAQHDAPVKTCHWVKGPAYSCLMTGSWDKTLKFWDTRSAAPMMTINLPERVYCADVVTDQLFPSSLLAALPPDEFRYNGPTNVYSKFENILFDSCFNKLNNITTVSYPVNCQDYPMAVTGSVPTVSYPDYPMAVVGTAGRGLIVYQLEGKPQEYKRIESPLKYQHRCLAIFRDKKKSPTGYALGSVEGRVAIQYVNPQNPKDNFTFKCHRSNGAPNGYQDIYPVNDIAFHPIHGTLATVGSDGSFSFWDKDARTKLKPSEAMEQPITRCCFNSNGQIFAYAVSYDWSKGHEFYNAQKKNYIFLRSCYDELKPRSSS</sequence>
<accession>A0A7R9HTQ7</accession>
<dbReference type="Pfam" id="PF00400">
    <property type="entry name" value="WD40"/>
    <property type="match status" value="3"/>
</dbReference>
<feature type="compositionally biased region" description="Low complexity" evidence="4">
    <location>
        <begin position="15"/>
        <end position="33"/>
    </location>
</feature>
<dbReference type="InterPro" id="IPR036322">
    <property type="entry name" value="WD40_repeat_dom_sf"/>
</dbReference>
<evidence type="ECO:0000256" key="3">
    <source>
        <dbReference type="PROSITE-ProRule" id="PRU00221"/>
    </source>
</evidence>
<evidence type="ECO:0000313" key="5">
    <source>
        <dbReference type="EMBL" id="CAD7434608.1"/>
    </source>
</evidence>
<dbReference type="PROSITE" id="PS00678">
    <property type="entry name" value="WD_REPEATS_1"/>
    <property type="match status" value="1"/>
</dbReference>
<evidence type="ECO:0000256" key="1">
    <source>
        <dbReference type="ARBA" id="ARBA00022574"/>
    </source>
</evidence>
<dbReference type="InterPro" id="IPR001680">
    <property type="entry name" value="WD40_rpt"/>
</dbReference>
<dbReference type="InterPro" id="IPR020472">
    <property type="entry name" value="WD40_PAC1"/>
</dbReference>
<dbReference type="PRINTS" id="PR00320">
    <property type="entry name" value="GPROTEINBRPT"/>
</dbReference>
<name>A0A7R9HTQ7_9NEOP</name>
<evidence type="ECO:0000256" key="4">
    <source>
        <dbReference type="SAM" id="MobiDB-lite"/>
    </source>
</evidence>
<gene>
    <name evidence="5" type="ORF">TMSB3V08_LOCUS11258</name>
</gene>
<keyword evidence="2" id="KW-0677">Repeat</keyword>
<feature type="repeat" description="WD" evidence="3">
    <location>
        <begin position="40"/>
        <end position="77"/>
    </location>
</feature>
<feature type="repeat" description="WD" evidence="3">
    <location>
        <begin position="177"/>
        <end position="199"/>
    </location>
</feature>